<evidence type="ECO:0000256" key="1">
    <source>
        <dbReference type="ARBA" id="ARBA00004861"/>
    </source>
</evidence>
<evidence type="ECO:0000313" key="9">
    <source>
        <dbReference type="EMBL" id="PNC17455.1"/>
    </source>
</evidence>
<dbReference type="GO" id="GO:0006207">
    <property type="term" value="P:'de novo' pyrimidine nucleobase biosynthetic process"/>
    <property type="evidence" value="ECO:0007669"/>
    <property type="project" value="InterPro"/>
</dbReference>
<sequence length="264" mass="28713">MNGMSQSFTDKLAARIRKTGSALCVGLDPRPVMDDLQSVPSLLRKVVEETAPYAAAFKPNIAYFEAMGLRGLEMLEELLPDMPEDVPVVLDAKRGDIGETQKYYAQAYFERLGVDAVTLSPFMGYDTLEPFLDYEGKGIYLLTVTSNPGSADVERQELADGRKVYELVGDMVRRSVQEGRKTSVGMVVGLTNADSSILERIPDAPLLIPGLGAQGGDLSSLSGSGHAAPPLVNVSRGIMYQNPELSFAEKAARFAQRIREALDY</sequence>
<keyword evidence="3 7" id="KW-0210">Decarboxylase</keyword>
<dbReference type="SMART" id="SM00934">
    <property type="entry name" value="OMPdecase"/>
    <property type="match status" value="1"/>
</dbReference>
<dbReference type="AlphaFoldDB" id="A0A2N8HC70"/>
<dbReference type="InterPro" id="IPR011060">
    <property type="entry name" value="RibuloseP-bd_barrel"/>
</dbReference>
<evidence type="ECO:0000313" key="10">
    <source>
        <dbReference type="Proteomes" id="UP000236000"/>
    </source>
</evidence>
<comment type="pathway">
    <text evidence="1 7">Pyrimidine metabolism; UMP biosynthesis via de novo pathway; UMP from orotate: step 2/2.</text>
</comment>
<dbReference type="UniPathway" id="UPA00070">
    <property type="reaction ID" value="UER00120"/>
</dbReference>
<comment type="similarity">
    <text evidence="2 7">Belongs to the OMP decarboxylase family. Type 2 subfamily.</text>
</comment>
<evidence type="ECO:0000256" key="3">
    <source>
        <dbReference type="ARBA" id="ARBA00022793"/>
    </source>
</evidence>
<dbReference type="HAMAP" id="MF_01215">
    <property type="entry name" value="OMPdecase_type2"/>
    <property type="match status" value="1"/>
</dbReference>
<accession>A0A2N8HC70</accession>
<dbReference type="CDD" id="cd04725">
    <property type="entry name" value="OMP_decarboxylase_like"/>
    <property type="match status" value="1"/>
</dbReference>
<keyword evidence="5 7" id="KW-0456">Lyase</keyword>
<dbReference type="OrthoDB" id="9808470at2"/>
<dbReference type="GO" id="GO:0004590">
    <property type="term" value="F:orotidine-5'-phosphate decarboxylase activity"/>
    <property type="evidence" value="ECO:0007669"/>
    <property type="project" value="UniProtKB-UniRule"/>
</dbReference>
<evidence type="ECO:0000256" key="4">
    <source>
        <dbReference type="ARBA" id="ARBA00022975"/>
    </source>
</evidence>
<dbReference type="Gene3D" id="3.20.20.70">
    <property type="entry name" value="Aldolase class I"/>
    <property type="match status" value="1"/>
</dbReference>
<evidence type="ECO:0000256" key="7">
    <source>
        <dbReference type="HAMAP-Rule" id="MF_01215"/>
    </source>
</evidence>
<dbReference type="InterPro" id="IPR013785">
    <property type="entry name" value="Aldolase_TIM"/>
</dbReference>
<gene>
    <name evidence="7 9" type="primary">pyrF</name>
    <name evidence="9" type="ORF">CXU22_11100</name>
</gene>
<dbReference type="InterPro" id="IPR001754">
    <property type="entry name" value="OMPdeCOase_dom"/>
</dbReference>
<dbReference type="PANTHER" id="PTHR43375">
    <property type="entry name" value="OROTIDINE 5'-PHOSPHATE DECARBOXYLASE"/>
    <property type="match status" value="1"/>
</dbReference>
<evidence type="ECO:0000256" key="5">
    <source>
        <dbReference type="ARBA" id="ARBA00023239"/>
    </source>
</evidence>
<dbReference type="GO" id="GO:0044205">
    <property type="term" value="P:'de novo' UMP biosynthetic process"/>
    <property type="evidence" value="ECO:0007669"/>
    <property type="project" value="UniProtKB-UniRule"/>
</dbReference>
<reference evidence="9 10" key="1">
    <citation type="journal article" date="2017" name="BMC Genomics">
        <title>Genome sequencing of 39 Akkermansia muciniphila isolates reveals its population structure, genomic and functional diverisity, and global distribution in mammalian gut microbiotas.</title>
        <authorList>
            <person name="Guo X."/>
            <person name="Li S."/>
            <person name="Zhang J."/>
            <person name="Wu F."/>
            <person name="Li X."/>
            <person name="Wu D."/>
            <person name="Zhang M."/>
            <person name="Ou Z."/>
            <person name="Jie Z."/>
            <person name="Yan Q."/>
            <person name="Li P."/>
            <person name="Yi J."/>
            <person name="Peng Y."/>
        </authorList>
    </citation>
    <scope>NUCLEOTIDE SEQUENCE [LARGE SCALE GENOMIC DNA]</scope>
    <source>
        <strain evidence="9 10">GP24</strain>
    </source>
</reference>
<evidence type="ECO:0000259" key="8">
    <source>
        <dbReference type="SMART" id="SM00934"/>
    </source>
</evidence>
<feature type="domain" description="Orotidine 5'-phosphate decarboxylase" evidence="8">
    <location>
        <begin position="22"/>
        <end position="251"/>
    </location>
</feature>
<dbReference type="InterPro" id="IPR011995">
    <property type="entry name" value="OMPdecase_type-2"/>
</dbReference>
<name>A0A2N8HC70_9BACT</name>
<keyword evidence="4 7" id="KW-0665">Pyrimidine biosynthesis</keyword>
<dbReference type="PANTHER" id="PTHR43375:SF1">
    <property type="entry name" value="OROTIDINE 5'-PHOSPHATE DECARBOXYLASE"/>
    <property type="match status" value="1"/>
</dbReference>
<proteinExistence type="inferred from homology"/>
<dbReference type="NCBIfam" id="TIGR02127">
    <property type="entry name" value="pyrF_sub2"/>
    <property type="match status" value="1"/>
</dbReference>
<comment type="caution">
    <text evidence="9">The sequence shown here is derived from an EMBL/GenBank/DDBJ whole genome shotgun (WGS) entry which is preliminary data.</text>
</comment>
<comment type="catalytic activity">
    <reaction evidence="6 7">
        <text>orotidine 5'-phosphate + H(+) = UMP + CO2</text>
        <dbReference type="Rhea" id="RHEA:11596"/>
        <dbReference type="ChEBI" id="CHEBI:15378"/>
        <dbReference type="ChEBI" id="CHEBI:16526"/>
        <dbReference type="ChEBI" id="CHEBI:57538"/>
        <dbReference type="ChEBI" id="CHEBI:57865"/>
        <dbReference type="EC" id="4.1.1.23"/>
    </reaction>
</comment>
<dbReference type="EMBL" id="PJKA01000013">
    <property type="protein sequence ID" value="PNC17455.1"/>
    <property type="molecule type" value="Genomic_DNA"/>
</dbReference>
<evidence type="ECO:0000256" key="2">
    <source>
        <dbReference type="ARBA" id="ARBA00008847"/>
    </source>
</evidence>
<evidence type="ECO:0000256" key="6">
    <source>
        <dbReference type="ARBA" id="ARBA00049157"/>
    </source>
</evidence>
<dbReference type="Pfam" id="PF00215">
    <property type="entry name" value="OMPdecase"/>
    <property type="match status" value="1"/>
</dbReference>
<dbReference type="SUPFAM" id="SSF51366">
    <property type="entry name" value="Ribulose-phoshate binding barrel"/>
    <property type="match status" value="1"/>
</dbReference>
<dbReference type="Proteomes" id="UP000236000">
    <property type="component" value="Unassembled WGS sequence"/>
</dbReference>
<protein>
    <recommendedName>
        <fullName evidence="7">Orotidine 5'-phosphate decarboxylase</fullName>
        <ecNumber evidence="7">4.1.1.23</ecNumber>
    </recommendedName>
    <alternativeName>
        <fullName evidence="7">OMP decarboxylase</fullName>
        <shortName evidence="7">OMPDCase</shortName>
        <shortName evidence="7">OMPdecase</shortName>
    </alternativeName>
</protein>
<feature type="active site" description="Proton donor" evidence="7">
    <location>
        <position position="93"/>
    </location>
</feature>
<organism evidence="9 10">
    <name type="scientific">Akkermansia muciniphila</name>
    <dbReference type="NCBI Taxonomy" id="239935"/>
    <lineage>
        <taxon>Bacteria</taxon>
        <taxon>Pseudomonadati</taxon>
        <taxon>Verrucomicrobiota</taxon>
        <taxon>Verrucomicrobiia</taxon>
        <taxon>Verrucomicrobiales</taxon>
        <taxon>Akkermansiaceae</taxon>
        <taxon>Akkermansia</taxon>
    </lineage>
</organism>
<dbReference type="EC" id="4.1.1.23" evidence="7"/>